<organism evidence="9 10">
    <name type="scientific">Actinomycetospora aurantiaca</name>
    <dbReference type="NCBI Taxonomy" id="3129233"/>
    <lineage>
        <taxon>Bacteria</taxon>
        <taxon>Bacillati</taxon>
        <taxon>Actinomycetota</taxon>
        <taxon>Actinomycetes</taxon>
        <taxon>Pseudonocardiales</taxon>
        <taxon>Pseudonocardiaceae</taxon>
        <taxon>Actinomycetospora</taxon>
    </lineage>
</organism>
<evidence type="ECO:0000256" key="5">
    <source>
        <dbReference type="ARBA" id="ARBA00022692"/>
    </source>
</evidence>
<dbReference type="InterPro" id="IPR052017">
    <property type="entry name" value="TSUP"/>
</dbReference>
<feature type="transmembrane region" description="Helical" evidence="8">
    <location>
        <begin position="230"/>
        <end position="249"/>
    </location>
</feature>
<keyword evidence="7 8" id="KW-0472">Membrane</keyword>
<evidence type="ECO:0000256" key="4">
    <source>
        <dbReference type="ARBA" id="ARBA00022475"/>
    </source>
</evidence>
<evidence type="ECO:0000313" key="10">
    <source>
        <dbReference type="Proteomes" id="UP001385809"/>
    </source>
</evidence>
<feature type="transmembrane region" description="Helical" evidence="8">
    <location>
        <begin position="74"/>
        <end position="97"/>
    </location>
</feature>
<evidence type="ECO:0000256" key="8">
    <source>
        <dbReference type="RuleBase" id="RU363041"/>
    </source>
</evidence>
<keyword evidence="5 8" id="KW-0812">Transmembrane</keyword>
<evidence type="ECO:0000256" key="3">
    <source>
        <dbReference type="ARBA" id="ARBA00022448"/>
    </source>
</evidence>
<dbReference type="RefSeq" id="WP_337695014.1">
    <property type="nucleotide sequence ID" value="NZ_JBBEGN010000004.1"/>
</dbReference>
<protein>
    <recommendedName>
        <fullName evidence="8">Probable membrane transporter protein</fullName>
    </recommendedName>
</protein>
<keyword evidence="10" id="KW-1185">Reference proteome</keyword>
<dbReference type="PANTHER" id="PTHR30269">
    <property type="entry name" value="TRANSMEMBRANE PROTEIN YFCA"/>
    <property type="match status" value="1"/>
</dbReference>
<proteinExistence type="inferred from homology"/>
<evidence type="ECO:0000256" key="6">
    <source>
        <dbReference type="ARBA" id="ARBA00022989"/>
    </source>
</evidence>
<sequence>MAWWEIALIAVAGVWAGTINTVVGSGTLVTFPVLVALGFPPVTATTSNAIGLITGTITGAYGYRSELRGHGPRLVRYGVASLFGAIGGTVLLLSLPADAFETIVPVLVGAAVVLVAVQPLLTRRLRDRDTGSTGRPWLLYPLIFLVGVYGGYFTAAQGIMLVGIMGLLLDDPLQRLNAFKNALAAVVNLVAGAIYAFVAPIDWTVVLILAISSTVGGLLGARIGRRLSPVVLRVVIVVIGVAAIVDLVLSA</sequence>
<comment type="subcellular location">
    <subcellularLocation>
        <location evidence="1 8">Cell membrane</location>
        <topology evidence="1 8">Multi-pass membrane protein</topology>
    </subcellularLocation>
</comment>
<gene>
    <name evidence="9" type="ORF">WCD74_11695</name>
</gene>
<dbReference type="Proteomes" id="UP001385809">
    <property type="component" value="Unassembled WGS sequence"/>
</dbReference>
<dbReference type="InterPro" id="IPR002781">
    <property type="entry name" value="TM_pro_TauE-like"/>
</dbReference>
<keyword evidence="6 8" id="KW-1133">Transmembrane helix</keyword>
<evidence type="ECO:0000256" key="2">
    <source>
        <dbReference type="ARBA" id="ARBA00009142"/>
    </source>
</evidence>
<evidence type="ECO:0000313" key="9">
    <source>
        <dbReference type="EMBL" id="MEJ2868430.1"/>
    </source>
</evidence>
<feature type="transmembrane region" description="Helical" evidence="8">
    <location>
        <begin position="103"/>
        <end position="121"/>
    </location>
</feature>
<dbReference type="PANTHER" id="PTHR30269:SF0">
    <property type="entry name" value="MEMBRANE TRANSPORTER PROTEIN YFCA-RELATED"/>
    <property type="match status" value="1"/>
</dbReference>
<dbReference type="Pfam" id="PF01925">
    <property type="entry name" value="TauE"/>
    <property type="match status" value="1"/>
</dbReference>
<dbReference type="EMBL" id="JBBEGN010000004">
    <property type="protein sequence ID" value="MEJ2868430.1"/>
    <property type="molecule type" value="Genomic_DNA"/>
</dbReference>
<comment type="caution">
    <text evidence="9">The sequence shown here is derived from an EMBL/GenBank/DDBJ whole genome shotgun (WGS) entry which is preliminary data.</text>
</comment>
<feature type="transmembrane region" description="Helical" evidence="8">
    <location>
        <begin position="205"/>
        <end position="224"/>
    </location>
</feature>
<feature type="transmembrane region" description="Helical" evidence="8">
    <location>
        <begin position="142"/>
        <end position="169"/>
    </location>
</feature>
<comment type="similarity">
    <text evidence="2 8">Belongs to the 4-toluene sulfonate uptake permease (TSUP) (TC 2.A.102) family.</text>
</comment>
<keyword evidence="3" id="KW-0813">Transport</keyword>
<evidence type="ECO:0000256" key="7">
    <source>
        <dbReference type="ARBA" id="ARBA00023136"/>
    </source>
</evidence>
<accession>A0ABU8MMA3</accession>
<name>A0ABU8MMA3_9PSEU</name>
<evidence type="ECO:0000256" key="1">
    <source>
        <dbReference type="ARBA" id="ARBA00004651"/>
    </source>
</evidence>
<reference evidence="9 10" key="1">
    <citation type="submission" date="2024-03" db="EMBL/GenBank/DDBJ databases">
        <title>Actinomycetospora sp. OC33-EN08, a novel actinomycete isolated from wild orchid (Aerides multiflora).</title>
        <authorList>
            <person name="Suriyachadkun C."/>
        </authorList>
    </citation>
    <scope>NUCLEOTIDE SEQUENCE [LARGE SCALE GENOMIC DNA]</scope>
    <source>
        <strain evidence="9 10">OC33-EN08</strain>
    </source>
</reference>
<feature type="transmembrane region" description="Helical" evidence="8">
    <location>
        <begin position="34"/>
        <end position="62"/>
    </location>
</feature>
<keyword evidence="4 8" id="KW-1003">Cell membrane</keyword>